<dbReference type="PANTHER" id="PTHR43065">
    <property type="entry name" value="SENSOR HISTIDINE KINASE"/>
    <property type="match status" value="1"/>
</dbReference>
<evidence type="ECO:0000256" key="8">
    <source>
        <dbReference type="ARBA" id="ARBA00023012"/>
    </source>
</evidence>
<evidence type="ECO:0000313" key="14">
    <source>
        <dbReference type="Proteomes" id="UP001575181"/>
    </source>
</evidence>
<dbReference type="InterPro" id="IPR003661">
    <property type="entry name" value="HisK_dim/P_dom"/>
</dbReference>
<keyword evidence="5" id="KW-0547">Nucleotide-binding</keyword>
<dbReference type="SUPFAM" id="SSF55785">
    <property type="entry name" value="PYP-like sensor domain (PAS domain)"/>
    <property type="match status" value="2"/>
</dbReference>
<dbReference type="Pfam" id="PF13185">
    <property type="entry name" value="GAF_2"/>
    <property type="match status" value="1"/>
</dbReference>
<reference evidence="13 14" key="1">
    <citation type="submission" date="2024-08" db="EMBL/GenBank/DDBJ databases">
        <title>Whole-genome sequencing of halo(alkali)philic microorganisms from hypersaline lakes.</title>
        <authorList>
            <person name="Sorokin D.Y."/>
            <person name="Merkel A.Y."/>
            <person name="Messina E."/>
            <person name="Yakimov M."/>
        </authorList>
    </citation>
    <scope>NUCLEOTIDE SEQUENCE [LARGE SCALE GENOMIC DNA]</scope>
    <source>
        <strain evidence="13 14">Cl-TMA</strain>
    </source>
</reference>
<dbReference type="InterPro" id="IPR036890">
    <property type="entry name" value="HATPase_C_sf"/>
</dbReference>
<keyword evidence="7" id="KW-0067">ATP-binding</keyword>
<dbReference type="InterPro" id="IPR004358">
    <property type="entry name" value="Sig_transdc_His_kin-like_C"/>
</dbReference>
<dbReference type="InterPro" id="IPR013656">
    <property type="entry name" value="PAS_4"/>
</dbReference>
<evidence type="ECO:0000256" key="10">
    <source>
        <dbReference type="SAM" id="MobiDB-lite"/>
    </source>
</evidence>
<dbReference type="InterPro" id="IPR000014">
    <property type="entry name" value="PAS"/>
</dbReference>
<dbReference type="InterPro" id="IPR013767">
    <property type="entry name" value="PAS_fold"/>
</dbReference>
<keyword evidence="4" id="KW-0808">Transferase</keyword>
<dbReference type="CDD" id="cd00082">
    <property type="entry name" value="HisKA"/>
    <property type="match status" value="1"/>
</dbReference>
<sequence>MRGDRKSEQDLPPGSEQQEQRPESALGSTDFSTWSREDLIARLRHLEADLAAESSPEDYRRMLYELQVHQIELEMQNREMRELRSQLEDSRDLYVDLYDSAPVAYLTLNREGLIRSINLTGAELLRWERESLSEKPFSGFLRPDHVPGFFSYLRELLREGHARPIEVCLGPPGGAPRTVKVEGAQAVSPRDGETVARLILTDVTEVKETEALQRRVNRALRALSRVQDAARAAQSCRCLMDQVCRFLNEDAGYALAWVGEPVTDGTGSVRILGASGATGYLDRVIGEIRWTPDDQGGRGPFGRAVQTREPVISNSVGTDPSFAPWRERALTHNLNAVAGIPLVEGDRALGVLGLYAEDAESFDDEEMQWLTRVADEVATAWISLRHREERCKAEEERNRLVEILEATPDFVAIATADERVVYWNAGAYEVLGYDPENYRPEEHVVRDHFPRWAYECLTTEVLPLVRERGVWRGETAFLSRDGREVPVNQVILAHYGPEGELEYYSTIAHDLSTFKRQRAELERSRRLMALGELGSVLAHQLNQPLTAALTFAEGTLQRFDRLEEVPAGLREGLEQIRVQVEKAGGIVRDLRNFLRGGSPHFQRVDLNALVQTVGPRLEMGRETLVPCLEQHLADDLPYVSADPTLVQECLQNLVNNATEAMEDQAAPVVHITTESRADGLVEVRVRDSGGGLPEPMQENLDRPLYTTKPGGLGLGVAICRSVIEAHDGNLWATPNEPEPGTTFHFTLKAADRDA</sequence>
<dbReference type="PANTHER" id="PTHR43065:SF42">
    <property type="entry name" value="TWO-COMPONENT SENSOR PPRA"/>
    <property type="match status" value="1"/>
</dbReference>
<dbReference type="Gene3D" id="1.10.287.130">
    <property type="match status" value="1"/>
</dbReference>
<feature type="region of interest" description="Disordered" evidence="10">
    <location>
        <begin position="1"/>
        <end position="30"/>
    </location>
</feature>
<name>A0ABV4TVB4_9GAMM</name>
<protein>
    <recommendedName>
        <fullName evidence="2">histidine kinase</fullName>
        <ecNumber evidence="2">2.7.13.3</ecNumber>
    </recommendedName>
</protein>
<dbReference type="RefSeq" id="WP_373655696.1">
    <property type="nucleotide sequence ID" value="NZ_JBGUAW010000005.1"/>
</dbReference>
<dbReference type="InterPro" id="IPR036097">
    <property type="entry name" value="HisK_dim/P_sf"/>
</dbReference>
<keyword evidence="14" id="KW-1185">Reference proteome</keyword>
<keyword evidence="3" id="KW-0597">Phosphoprotein</keyword>
<evidence type="ECO:0000256" key="6">
    <source>
        <dbReference type="ARBA" id="ARBA00022777"/>
    </source>
</evidence>
<dbReference type="Pfam" id="PF08448">
    <property type="entry name" value="PAS_4"/>
    <property type="match status" value="1"/>
</dbReference>
<dbReference type="Pfam" id="PF00989">
    <property type="entry name" value="PAS"/>
    <property type="match status" value="1"/>
</dbReference>
<dbReference type="Proteomes" id="UP001575181">
    <property type="component" value="Unassembled WGS sequence"/>
</dbReference>
<proteinExistence type="predicted"/>
<evidence type="ECO:0000256" key="2">
    <source>
        <dbReference type="ARBA" id="ARBA00012438"/>
    </source>
</evidence>
<dbReference type="SUPFAM" id="SSF55874">
    <property type="entry name" value="ATPase domain of HSP90 chaperone/DNA topoisomerase II/histidine kinase"/>
    <property type="match status" value="1"/>
</dbReference>
<feature type="domain" description="PAS" evidence="12">
    <location>
        <begin position="90"/>
        <end position="160"/>
    </location>
</feature>
<comment type="catalytic activity">
    <reaction evidence="1">
        <text>ATP + protein L-histidine = ADP + protein N-phospho-L-histidine.</text>
        <dbReference type="EC" id="2.7.13.3"/>
    </reaction>
</comment>
<evidence type="ECO:0000313" key="13">
    <source>
        <dbReference type="EMBL" id="MFA9460912.1"/>
    </source>
</evidence>
<dbReference type="SUPFAM" id="SSF55781">
    <property type="entry name" value="GAF domain-like"/>
    <property type="match status" value="1"/>
</dbReference>
<dbReference type="SMART" id="SM00387">
    <property type="entry name" value="HATPase_c"/>
    <property type="match status" value="1"/>
</dbReference>
<dbReference type="Gene3D" id="3.30.450.20">
    <property type="entry name" value="PAS domain"/>
    <property type="match status" value="2"/>
</dbReference>
<dbReference type="SUPFAM" id="SSF47384">
    <property type="entry name" value="Homodimeric domain of signal transducing histidine kinase"/>
    <property type="match status" value="1"/>
</dbReference>
<dbReference type="SMART" id="SM00388">
    <property type="entry name" value="HisKA"/>
    <property type="match status" value="1"/>
</dbReference>
<dbReference type="InterPro" id="IPR029016">
    <property type="entry name" value="GAF-like_dom_sf"/>
</dbReference>
<evidence type="ECO:0000256" key="9">
    <source>
        <dbReference type="SAM" id="Coils"/>
    </source>
</evidence>
<dbReference type="EMBL" id="JBGUAW010000005">
    <property type="protein sequence ID" value="MFA9460912.1"/>
    <property type="molecule type" value="Genomic_DNA"/>
</dbReference>
<keyword evidence="6" id="KW-0418">Kinase</keyword>
<dbReference type="Pfam" id="PF00512">
    <property type="entry name" value="HisKA"/>
    <property type="match status" value="1"/>
</dbReference>
<dbReference type="NCBIfam" id="TIGR00229">
    <property type="entry name" value="sensory_box"/>
    <property type="match status" value="1"/>
</dbReference>
<dbReference type="CDD" id="cd00130">
    <property type="entry name" value="PAS"/>
    <property type="match status" value="1"/>
</dbReference>
<evidence type="ECO:0000256" key="1">
    <source>
        <dbReference type="ARBA" id="ARBA00000085"/>
    </source>
</evidence>
<dbReference type="Pfam" id="PF02518">
    <property type="entry name" value="HATPase_c"/>
    <property type="match status" value="1"/>
</dbReference>
<dbReference type="PROSITE" id="PS50112">
    <property type="entry name" value="PAS"/>
    <property type="match status" value="2"/>
</dbReference>
<dbReference type="PRINTS" id="PR00344">
    <property type="entry name" value="BCTRLSENSOR"/>
</dbReference>
<dbReference type="InterPro" id="IPR005467">
    <property type="entry name" value="His_kinase_dom"/>
</dbReference>
<dbReference type="InterPro" id="IPR035965">
    <property type="entry name" value="PAS-like_dom_sf"/>
</dbReference>
<evidence type="ECO:0000256" key="7">
    <source>
        <dbReference type="ARBA" id="ARBA00022840"/>
    </source>
</evidence>
<gene>
    <name evidence="13" type="ORF">ACERLL_08750</name>
</gene>
<evidence type="ECO:0000259" key="11">
    <source>
        <dbReference type="PROSITE" id="PS50109"/>
    </source>
</evidence>
<feature type="coiled-coil region" evidence="9">
    <location>
        <begin position="66"/>
        <end position="93"/>
    </location>
</feature>
<feature type="domain" description="Histidine kinase" evidence="11">
    <location>
        <begin position="536"/>
        <end position="751"/>
    </location>
</feature>
<dbReference type="SMART" id="SM00065">
    <property type="entry name" value="GAF"/>
    <property type="match status" value="1"/>
</dbReference>
<feature type="domain" description="PAS" evidence="12">
    <location>
        <begin position="396"/>
        <end position="437"/>
    </location>
</feature>
<dbReference type="InterPro" id="IPR003018">
    <property type="entry name" value="GAF"/>
</dbReference>
<organism evidence="13 14">
    <name type="scientific">Thiohalorhabdus methylotrophus</name>
    <dbReference type="NCBI Taxonomy" id="3242694"/>
    <lineage>
        <taxon>Bacteria</taxon>
        <taxon>Pseudomonadati</taxon>
        <taxon>Pseudomonadota</taxon>
        <taxon>Gammaproteobacteria</taxon>
        <taxon>Thiohalorhabdales</taxon>
        <taxon>Thiohalorhabdaceae</taxon>
        <taxon>Thiohalorhabdus</taxon>
    </lineage>
</organism>
<accession>A0ABV4TVB4</accession>
<evidence type="ECO:0000256" key="4">
    <source>
        <dbReference type="ARBA" id="ARBA00022679"/>
    </source>
</evidence>
<evidence type="ECO:0000259" key="12">
    <source>
        <dbReference type="PROSITE" id="PS50112"/>
    </source>
</evidence>
<comment type="caution">
    <text evidence="13">The sequence shown here is derived from an EMBL/GenBank/DDBJ whole genome shotgun (WGS) entry which is preliminary data.</text>
</comment>
<evidence type="ECO:0000256" key="5">
    <source>
        <dbReference type="ARBA" id="ARBA00022741"/>
    </source>
</evidence>
<dbReference type="InterPro" id="IPR003594">
    <property type="entry name" value="HATPase_dom"/>
</dbReference>
<dbReference type="PROSITE" id="PS50109">
    <property type="entry name" value="HIS_KIN"/>
    <property type="match status" value="1"/>
</dbReference>
<evidence type="ECO:0000256" key="3">
    <source>
        <dbReference type="ARBA" id="ARBA00022553"/>
    </source>
</evidence>
<dbReference type="Gene3D" id="3.30.450.40">
    <property type="match status" value="1"/>
</dbReference>
<dbReference type="Gene3D" id="3.30.565.10">
    <property type="entry name" value="Histidine kinase-like ATPase, C-terminal domain"/>
    <property type="match status" value="1"/>
</dbReference>
<dbReference type="EC" id="2.7.13.3" evidence="2"/>
<dbReference type="SMART" id="SM00091">
    <property type="entry name" value="PAS"/>
    <property type="match status" value="2"/>
</dbReference>
<keyword evidence="8" id="KW-0902">Two-component regulatory system</keyword>
<keyword evidence="9" id="KW-0175">Coiled coil</keyword>